<reference evidence="1" key="1">
    <citation type="submission" date="2022-05" db="EMBL/GenBank/DDBJ databases">
        <title>Chromosome-level genome of Chaenocephalus aceratus.</title>
        <authorList>
            <person name="Park H."/>
        </authorList>
    </citation>
    <scope>NUCLEOTIDE SEQUENCE</scope>
    <source>
        <strain evidence="1">KU_202001</strain>
    </source>
</reference>
<dbReference type="EMBL" id="CM043785">
    <property type="protein sequence ID" value="KAI4832131.1"/>
    <property type="molecule type" value="Genomic_DNA"/>
</dbReference>
<keyword evidence="2" id="KW-1185">Reference proteome</keyword>
<protein>
    <submittedName>
        <fullName evidence="1">Uncharacterized protein</fullName>
    </submittedName>
</protein>
<organism evidence="1 2">
    <name type="scientific">Chaenocephalus aceratus</name>
    <name type="common">Blackfin icefish</name>
    <name type="synonym">Chaenichthys aceratus</name>
    <dbReference type="NCBI Taxonomy" id="36190"/>
    <lineage>
        <taxon>Eukaryota</taxon>
        <taxon>Metazoa</taxon>
        <taxon>Chordata</taxon>
        <taxon>Craniata</taxon>
        <taxon>Vertebrata</taxon>
        <taxon>Euteleostomi</taxon>
        <taxon>Actinopterygii</taxon>
        <taxon>Neopterygii</taxon>
        <taxon>Teleostei</taxon>
        <taxon>Neoteleostei</taxon>
        <taxon>Acanthomorphata</taxon>
        <taxon>Eupercaria</taxon>
        <taxon>Perciformes</taxon>
        <taxon>Notothenioidei</taxon>
        <taxon>Channichthyidae</taxon>
        <taxon>Chaenocephalus</taxon>
    </lineage>
</organism>
<name>A0ACB9XWC9_CHAAC</name>
<gene>
    <name evidence="1" type="ORF">KUCAC02_015108</name>
</gene>
<proteinExistence type="predicted"/>
<evidence type="ECO:0000313" key="2">
    <source>
        <dbReference type="Proteomes" id="UP001057452"/>
    </source>
</evidence>
<dbReference type="Proteomes" id="UP001057452">
    <property type="component" value="Chromosome 1"/>
</dbReference>
<accession>A0ACB9XWC9</accession>
<comment type="caution">
    <text evidence="1">The sequence shown here is derived from an EMBL/GenBank/DDBJ whole genome shotgun (WGS) entry which is preliminary data.</text>
</comment>
<evidence type="ECO:0000313" key="1">
    <source>
        <dbReference type="EMBL" id="KAI4832131.1"/>
    </source>
</evidence>
<sequence length="638" mass="74180">MYFCHKCFNTDLEDHVFNARRHLVQNTKKMDCPAQITVSQVMTFPGFKIAENSKAKRRELSAALKAVVAADPSTVEVVMEYHTCFTPESDHQNHPTVGEVAELREPMDSRVEQQIVKLTLAGARMLSEIRRHLFNFVNDELFRGEQPPPRTRRRFYPTDKDIRNILSRTKEGIRESKNDQVNLQSETTADVKEALQVFKEWNPDWSPSHFMVDFSEVEISALEEEFQGSKVLLCNFHRENAWVEWCRKKDHGVSNAQDSLLPLLRSIAAASTPEEFGTRLCNLQEAKVWKDNDKVRAWFSNKWLPEAKRWVHVFRDEDLKVAIYTNNGVERQNETLKYSHLEGYKKCSLSEMLTVLVTDFLPRAYRKYIELNVKYSSVYRRYNENMPKFLKDRPRSVADHVMSRLTEAQCYETNDVVAKGNGMFHVKSQSHPCTQHNINFGESIIMPSCTCKDWAKHKLPCKHFCAVFNHVHEWGWEKLASNYRDNPLFSLDNACLGQTSCERDGSGRSDITDHTYTPVSVEMQSPCNALPERKRPRKVKQRRECASLLREITDLTYHLQDEDYLKTLTDQLTEILEDVKLHTPHDQSLPLTFTPKKRKKEMANLPVKTVPQKHPFTKRVGCFAEAMRLNFRVSMNLK</sequence>